<evidence type="ECO:0000313" key="2">
    <source>
        <dbReference type="EMBL" id="QEM13940.1"/>
    </source>
</evidence>
<reference evidence="2" key="1">
    <citation type="submission" date="2019-08" db="EMBL/GenBank/DDBJ databases">
        <title>Comparative genome analysis confer to the adaptation heavy metal polluted environment.</title>
        <authorList>
            <person name="Li Y."/>
        </authorList>
    </citation>
    <scope>NUCLEOTIDE SEQUENCE [LARGE SCALE GENOMIC DNA]</scope>
    <source>
        <strain evidence="2">P1</strain>
    </source>
</reference>
<dbReference type="InterPro" id="IPR026341">
    <property type="entry name" value="T9SS_type_B"/>
</dbReference>
<dbReference type="KEGG" id="mrub:DEO27_029290"/>
<proteinExistence type="predicted"/>
<keyword evidence="1" id="KW-0812">Transmembrane</keyword>
<feature type="transmembrane region" description="Helical" evidence="1">
    <location>
        <begin position="12"/>
        <end position="34"/>
    </location>
</feature>
<organism evidence="2 3">
    <name type="scientific">Mucilaginibacter rubeus</name>
    <dbReference type="NCBI Taxonomy" id="2027860"/>
    <lineage>
        <taxon>Bacteria</taxon>
        <taxon>Pseudomonadati</taxon>
        <taxon>Bacteroidota</taxon>
        <taxon>Sphingobacteriia</taxon>
        <taxon>Sphingobacteriales</taxon>
        <taxon>Sphingobacteriaceae</taxon>
        <taxon>Mucilaginibacter</taxon>
    </lineage>
</organism>
<dbReference type="InterPro" id="IPR013783">
    <property type="entry name" value="Ig-like_fold"/>
</dbReference>
<dbReference type="Proteomes" id="UP000251402">
    <property type="component" value="Chromosome"/>
</dbReference>
<gene>
    <name evidence="2" type="ORF">DEO27_029290</name>
</gene>
<keyword evidence="3" id="KW-1185">Reference proteome</keyword>
<dbReference type="EMBL" id="CP043450">
    <property type="protein sequence ID" value="QEM13940.1"/>
    <property type="molecule type" value="Genomic_DNA"/>
</dbReference>
<sequence length="702" mass="76076">MIVLQGVIYSRFNSFLCIGVSKKIYFWWLDVFLFSKPLMRFTPVKLFLLILLAFAFTHAQVNAQAVVCNGSLGDPVFKLDFGSGQGYGAPLGNDVTDFTYIQGCPEDGQYTIVNTTNINVNNGYGNCHPEGWQVVTHDHTGNTNGYMMLVNASQDPKKFFTYKISAGTLCQNTKYEFSAWVFNLIFQAHAGPGVHEPDITFVITNANGEKTTYDTGEIPASSDPEDWRRYSMLFSTGSGNNEITIEMINNEPGLNGNDLMLDDIQFRPCGPTMPVGFSDIATNMPQDVCVGETKNFTLVSSVGNDYTDTRLQWQKLNPNGNWDDLPGATGAQLPVSVTNSTPIGAYEYRLAAADGNNINSPTCRTYSQSLTIRVNAYPDKPSIIAPPVCEGDALTLTATPGAIRYEWTGPGVTEANKAQNPLVIDNASAVDIGDYQVTVFSVGDCSRTSDKLHAVVNLKPVITVNAPPPICKGSATIISADAADAKSYSWLPVTGLSDPAAKSPAAKPAETTTYTVTVTTNEGCTATKQVTVTVMPVPEASISPQKKIFEGQSVVLDAQTQYADTYLWSPAEGLDDPTKKNPIASPTDDITYTLKASSGIGCGSVSVSVFVRVYKKIVIPTTFSPNGDGLNDYWDIEALSTYPESTMNVFSRSGQKVYTSTGYDKPWNGAYKGYVLPSGTYYYVIDLKNGAPLLSGWVFIVH</sequence>
<keyword evidence="1" id="KW-0472">Membrane</keyword>
<evidence type="ECO:0000313" key="3">
    <source>
        <dbReference type="Proteomes" id="UP000251402"/>
    </source>
</evidence>
<dbReference type="Gene3D" id="2.60.40.10">
    <property type="entry name" value="Immunoglobulins"/>
    <property type="match status" value="2"/>
</dbReference>
<dbReference type="Pfam" id="PF13585">
    <property type="entry name" value="CHU_C"/>
    <property type="match status" value="1"/>
</dbReference>
<dbReference type="Gene3D" id="2.60.120.260">
    <property type="entry name" value="Galactose-binding domain-like"/>
    <property type="match status" value="1"/>
</dbReference>
<evidence type="ECO:0000256" key="1">
    <source>
        <dbReference type="SAM" id="Phobius"/>
    </source>
</evidence>
<protein>
    <submittedName>
        <fullName evidence="2">Gliding motility-associated C-terminal domain-containing protein</fullName>
    </submittedName>
</protein>
<dbReference type="OrthoDB" id="1652165at2"/>
<keyword evidence="1" id="KW-1133">Transmembrane helix</keyword>
<dbReference type="AlphaFoldDB" id="A0A5C1I9B8"/>
<dbReference type="NCBIfam" id="TIGR04131">
    <property type="entry name" value="Bac_Flav_CTERM"/>
    <property type="match status" value="1"/>
</dbReference>
<accession>A0A5C1I9B8</accession>
<name>A0A5C1I9B8_9SPHI</name>